<organism evidence="4 5">
    <name type="scientific">Brochothrix campestris FSL F6-1037</name>
    <dbReference type="NCBI Taxonomy" id="1265861"/>
    <lineage>
        <taxon>Bacteria</taxon>
        <taxon>Bacillati</taxon>
        <taxon>Bacillota</taxon>
        <taxon>Bacilli</taxon>
        <taxon>Bacillales</taxon>
        <taxon>Listeriaceae</taxon>
        <taxon>Brochothrix</taxon>
    </lineage>
</organism>
<evidence type="ECO:0000313" key="5">
    <source>
        <dbReference type="Proteomes" id="UP000019243"/>
    </source>
</evidence>
<feature type="domain" description="WxL" evidence="3">
    <location>
        <begin position="34"/>
        <end position="269"/>
    </location>
</feature>
<proteinExistence type="predicted"/>
<evidence type="ECO:0000259" key="3">
    <source>
        <dbReference type="Pfam" id="PF13731"/>
    </source>
</evidence>
<accession>W7CFG4</accession>
<reference evidence="4 5" key="1">
    <citation type="submission" date="2012-12" db="EMBL/GenBank/DDBJ databases">
        <title>Novel taxa of Listeriaceae from agricultural environments in the United States.</title>
        <authorList>
            <person name="den Bakker H.C."/>
            <person name="Allred A."/>
            <person name="Warchocki S."/>
            <person name="Wright E.M."/>
            <person name="Burrell A."/>
            <person name="Nightingale K.K."/>
            <person name="Kephart D."/>
            <person name="Wiedmann M."/>
        </authorList>
    </citation>
    <scope>NUCLEOTIDE SEQUENCE [LARGE SCALE GENOMIC DNA]</scope>
    <source>
        <strain evidence="4 5">FSL F6-1037</strain>
    </source>
</reference>
<feature type="signal peptide" evidence="2">
    <location>
        <begin position="1"/>
        <end position="30"/>
    </location>
</feature>
<name>W7CFG4_9LIST</name>
<dbReference type="STRING" id="1265861.BCAMP_11470"/>
<dbReference type="InterPro" id="IPR027994">
    <property type="entry name" value="WxL_dom"/>
</dbReference>
<feature type="chain" id="PRO_5004892339" evidence="2">
    <location>
        <begin position="31"/>
        <end position="276"/>
    </location>
</feature>
<dbReference type="AlphaFoldDB" id="W7CFG4"/>
<dbReference type="OrthoDB" id="2356942at2"/>
<feature type="compositionally biased region" description="Low complexity" evidence="1">
    <location>
        <begin position="47"/>
        <end position="58"/>
    </location>
</feature>
<protein>
    <submittedName>
        <fullName evidence="4">Cell surface protein with WxL domain</fullName>
    </submittedName>
</protein>
<gene>
    <name evidence="4" type="ORF">BCAMP_11470</name>
</gene>
<keyword evidence="2" id="KW-0732">Signal</keyword>
<evidence type="ECO:0000313" key="4">
    <source>
        <dbReference type="EMBL" id="EUJ35687.1"/>
    </source>
</evidence>
<keyword evidence="5" id="KW-1185">Reference proteome</keyword>
<dbReference type="RefSeq" id="WP_035315544.1">
    <property type="nucleotide sequence ID" value="NZ_AODH01000053.1"/>
</dbReference>
<evidence type="ECO:0000256" key="2">
    <source>
        <dbReference type="SAM" id="SignalP"/>
    </source>
</evidence>
<feature type="region of interest" description="Disordered" evidence="1">
    <location>
        <begin position="45"/>
        <end position="64"/>
    </location>
</feature>
<evidence type="ECO:0000256" key="1">
    <source>
        <dbReference type="SAM" id="MobiDB-lite"/>
    </source>
</evidence>
<dbReference type="Proteomes" id="UP000019243">
    <property type="component" value="Unassembled WGS sequence"/>
</dbReference>
<dbReference type="PATRIC" id="fig|1265861.3.peg.2256"/>
<dbReference type="EMBL" id="AODH01000053">
    <property type="protein sequence ID" value="EUJ35687.1"/>
    <property type="molecule type" value="Genomic_DNA"/>
</dbReference>
<comment type="caution">
    <text evidence="4">The sequence shown here is derived from an EMBL/GenBank/DDBJ whole genome shotgun (WGS) entry which is preliminary data.</text>
</comment>
<dbReference type="Pfam" id="PF13731">
    <property type="entry name" value="WxL"/>
    <property type="match status" value="1"/>
</dbReference>
<sequence>MTNIQKFGKSVAIMTILSSAIIGGVATVSADEAVGSLNSHSAIKFIPNTDPTGPVDPTDPTEPVDPTDPVLPIEPGTPGPLSIDFASNFNFGIQKITSTDEDYFAYSQGVNDAAGEASFRPHYVQVTDNRGDAAGWVLTVKQDGEFTATDADAKNKSLAGTTISLTGAEAISAATGTNKATVNDLALAPNEEQVAMTAAENAGEGTWLARYGSEDSLFNDDKSLEEKDGEFVETSMNKNNQVKLTVPGKVAKSATQYKTDLVWTLSEVPGGEESGE</sequence>